<proteinExistence type="predicted"/>
<dbReference type="Proteomes" id="UP000256970">
    <property type="component" value="Unassembled WGS sequence"/>
</dbReference>
<protein>
    <submittedName>
        <fullName evidence="1">Uncharacterized protein</fullName>
    </submittedName>
</protein>
<dbReference type="AlphaFoldDB" id="A0A383WMP4"/>
<evidence type="ECO:0000313" key="2">
    <source>
        <dbReference type="Proteomes" id="UP000256970"/>
    </source>
</evidence>
<evidence type="ECO:0000313" key="1">
    <source>
        <dbReference type="EMBL" id="SZX78738.1"/>
    </source>
</evidence>
<dbReference type="EMBL" id="FNXT01001335">
    <property type="protein sequence ID" value="SZX78738.1"/>
    <property type="molecule type" value="Genomic_DNA"/>
</dbReference>
<sequence>MHAGEVFLIIRRLPMASLPSDLWPWYLGRAGRSAAAKSWLNYVENYMFGFGPRLTYADSAGRGMQVVKFKRSLLGWCPTLANSALVASLDEAGTAQLQQATELAQLYSLNKCTPDIWQALIDCVEAEGSLSGMLRKLTVPLMHSGYQLAKCKATCDWQYQHMSAAEADAHLQQLRDSIHASNAELYGADRLPIKPACPVLLQSVVCLLAADWDSIKSSSANPAARSEAVLGTAQAAAASAVQAAADTARHVAAGNAAAADTSAAIADSAAATARNNARLALALAQEAAAAAAAPGPATGPAEPARTAAGLAAGPAAAAAAGPAAAAADPPFCIDACAWGCSCRCPTLANSGVVAGLDEAGRAQLQQTTELAQLYGLNKCTPDVWQTIINCVEAEGLSGMLQKLTVPLMHNGYELAKCRAACDWQYQHMSPAEADAHLQQLRDSIRAFNAELYGADRLPAQPACPVLLQSVVCLLAADWDVVKSSFANPAARSEAVLGTAQAAAASAVQAAADTARHVAAGNAAAADASAAAADSAAAAARNNARLALALAQEAAAAAAAAAAAVPPASGWMATGPAALPVGPAGLAGLAAAAAEPAGLGGSAGSVGPAAAAAEPAGLAGKLWRQLSRPLCALGGSCSIRNTTCSRYTVAQLMNKEGLRMQAGQQQRVQMRVAAEFVTGGRPLSGNWAKQPCDVYVWPGETLLLWEQPSHRLGAKFGGDAASYAYPAL</sequence>
<accession>A0A383WMP4</accession>
<keyword evidence="2" id="KW-1185">Reference proteome</keyword>
<reference evidence="1 2" key="1">
    <citation type="submission" date="2016-10" db="EMBL/GenBank/DDBJ databases">
        <authorList>
            <person name="Cai Z."/>
        </authorList>
    </citation>
    <scope>NUCLEOTIDE SEQUENCE [LARGE SCALE GENOMIC DNA]</scope>
</reference>
<name>A0A383WMP4_TETOB</name>
<organism evidence="1 2">
    <name type="scientific">Tetradesmus obliquus</name>
    <name type="common">Green alga</name>
    <name type="synonym">Acutodesmus obliquus</name>
    <dbReference type="NCBI Taxonomy" id="3088"/>
    <lineage>
        <taxon>Eukaryota</taxon>
        <taxon>Viridiplantae</taxon>
        <taxon>Chlorophyta</taxon>
        <taxon>core chlorophytes</taxon>
        <taxon>Chlorophyceae</taxon>
        <taxon>CS clade</taxon>
        <taxon>Sphaeropleales</taxon>
        <taxon>Scenedesmaceae</taxon>
        <taxon>Tetradesmus</taxon>
    </lineage>
</organism>
<gene>
    <name evidence="1" type="ORF">BQ4739_LOCUS19046</name>
</gene>